<name>A0ABW3L6T0_9BACL</name>
<organism evidence="2 3">
    <name type="scientific">Metaplanococcus flavidus</name>
    <dbReference type="NCBI Taxonomy" id="569883"/>
    <lineage>
        <taxon>Bacteria</taxon>
        <taxon>Bacillati</taxon>
        <taxon>Bacillota</taxon>
        <taxon>Bacilli</taxon>
        <taxon>Bacillales</taxon>
        <taxon>Caryophanaceae</taxon>
        <taxon>Metaplanococcus</taxon>
    </lineage>
</organism>
<proteinExistence type="predicted"/>
<dbReference type="Proteomes" id="UP001597109">
    <property type="component" value="Unassembled WGS sequence"/>
</dbReference>
<gene>
    <name evidence="2" type="ORF">ACFQ1X_01550</name>
</gene>
<feature type="transmembrane region" description="Helical" evidence="1">
    <location>
        <begin position="20"/>
        <end position="41"/>
    </location>
</feature>
<evidence type="ECO:0000313" key="3">
    <source>
        <dbReference type="Proteomes" id="UP001597109"/>
    </source>
</evidence>
<keyword evidence="1" id="KW-0812">Transmembrane</keyword>
<keyword evidence="1" id="KW-0472">Membrane</keyword>
<dbReference type="RefSeq" id="WP_379081062.1">
    <property type="nucleotide sequence ID" value="NZ_JBHTKI010000003.1"/>
</dbReference>
<evidence type="ECO:0000256" key="1">
    <source>
        <dbReference type="SAM" id="Phobius"/>
    </source>
</evidence>
<evidence type="ECO:0000313" key="2">
    <source>
        <dbReference type="EMBL" id="MFD1030124.1"/>
    </source>
</evidence>
<accession>A0ABW3L6T0</accession>
<dbReference type="EMBL" id="JBHTKI010000003">
    <property type="protein sequence ID" value="MFD1030124.1"/>
    <property type="molecule type" value="Genomic_DNA"/>
</dbReference>
<comment type="caution">
    <text evidence="2">The sequence shown here is derived from an EMBL/GenBank/DDBJ whole genome shotgun (WGS) entry which is preliminary data.</text>
</comment>
<sequence>MALFILNVGLGLGTFQWPVTIALFVAPVLLIIGIVWLTLIMKKREIK</sequence>
<reference evidence="3" key="1">
    <citation type="journal article" date="2019" name="Int. J. Syst. Evol. Microbiol.">
        <title>The Global Catalogue of Microorganisms (GCM) 10K type strain sequencing project: providing services to taxonomists for standard genome sequencing and annotation.</title>
        <authorList>
            <consortium name="The Broad Institute Genomics Platform"/>
            <consortium name="The Broad Institute Genome Sequencing Center for Infectious Disease"/>
            <person name="Wu L."/>
            <person name="Ma J."/>
        </authorList>
    </citation>
    <scope>NUCLEOTIDE SEQUENCE [LARGE SCALE GENOMIC DNA]</scope>
    <source>
        <strain evidence="3">CCUG 56756</strain>
    </source>
</reference>
<keyword evidence="3" id="KW-1185">Reference proteome</keyword>
<protein>
    <submittedName>
        <fullName evidence="2">Uncharacterized protein</fullName>
    </submittedName>
</protein>
<keyword evidence="1" id="KW-1133">Transmembrane helix</keyword>